<proteinExistence type="predicted"/>
<dbReference type="InterPro" id="IPR019350">
    <property type="entry name" value="RNA_pol_I-sp_TIF_RRN6-like"/>
</dbReference>
<evidence type="ECO:0000259" key="4">
    <source>
        <dbReference type="Pfam" id="PF20640"/>
    </source>
</evidence>
<dbReference type="Pfam" id="PF20639">
    <property type="entry name" value="Rrn6_K-rich"/>
    <property type="match status" value="1"/>
</dbReference>
<evidence type="ECO:0000256" key="1">
    <source>
        <dbReference type="SAM" id="MobiDB-lite"/>
    </source>
</evidence>
<evidence type="ECO:0000259" key="2">
    <source>
        <dbReference type="Pfam" id="PF10214"/>
    </source>
</evidence>
<feature type="region of interest" description="Disordered" evidence="1">
    <location>
        <begin position="895"/>
        <end position="918"/>
    </location>
</feature>
<gene>
    <name evidence="5" type="ORF">RAG0_08617</name>
</gene>
<dbReference type="Pfam" id="PF10214">
    <property type="entry name" value="Rrn6_beta-prop"/>
    <property type="match status" value="1"/>
</dbReference>
<dbReference type="EMBL" id="FJUX01000047">
    <property type="protein sequence ID" value="CZT00665.1"/>
    <property type="molecule type" value="Genomic_DNA"/>
</dbReference>
<dbReference type="PANTHER" id="PTHR28221">
    <property type="entry name" value="RNA POLYMERASE I-SPECIFIC TRANSCRIPTION INITIATION FACTOR RRN6"/>
    <property type="match status" value="1"/>
</dbReference>
<dbReference type="GO" id="GO:0001163">
    <property type="term" value="F:RNA polymerase I transcription regulatory region sequence-specific DNA binding"/>
    <property type="evidence" value="ECO:0007669"/>
    <property type="project" value="TreeGrafter"/>
</dbReference>
<dbReference type="InterPro" id="IPR048536">
    <property type="entry name" value="Rrn6_K-rich"/>
</dbReference>
<evidence type="ECO:0000313" key="5">
    <source>
        <dbReference type="EMBL" id="CZT00665.1"/>
    </source>
</evidence>
<dbReference type="Pfam" id="PF20640">
    <property type="entry name" value="Rrn6_HB"/>
    <property type="match status" value="1"/>
</dbReference>
<evidence type="ECO:0000259" key="3">
    <source>
        <dbReference type="Pfam" id="PF20639"/>
    </source>
</evidence>
<sequence>MTDHRVTDLAIGHPGKATYDPEEQEWRFSQTFTEESKIKQLLPFKEWISPSDQVPSYQDGRASLVILSQKRWLSKNLPETFPARSVASNLIRESFDLSAQVSPVLGSLLAIGRAHDPDRVSGFRRPQIVAMPCGAAGHMLRLIKPRIETRGWGKSSGARLSALNVESLDTGHWMSTGGAILQIVSADSENDTECWLAVRQNSLVTLFRPKYGNIHIDPTASTGQSNAPSMLNANPITSLTAHRTGSRSYSDVAFNPWFSRQIAVVDALGYWSIWEVDFRFERRKNGSDALVPRKTGGMYDGQLQDKSSGPIVHDHFDGWYRIIWASNLSTVVVCNRRHVSVYDIKAQSTPLGKINIFPPGNTDWILDIQRSTADIDHLYVLTTSRIFWIRIISPGDNVDGQREAGGSVVLSYLHFMSPDDETLKLCLLQSEKVSVAITSANNRVVNYYAFHKPQPRGFASSRGTFSVFLSQDQIKGQNLAFHTVVILPCHLVPSLKQSSGPGPKYVKDGVEFCQIWAVTADLGLFSTLVAIIRNDSQQHDITAPDTKLLLSSRVLGPKLAHEDDDFVVPDEKGAQISRRIKAHSAGFTTSLVPEKDDLRFRLDWRKLSQIVCLDDYYKEMSLDNDQDSDMDREFSQLLSLATDQLVEIKERDEPFRIILDEIIDATKQGDDMEEASSALRDFLDSLEEDLSSESPWRLSVNDFTIGTKLKFPGYRENSTPDLLQIFDHLVDVWMASLPRELPNITRHAKFKVIRQLAMVLFLNSTGISFQQRTLEKEPEIVPVDAESIGASVLSKDGRLTRDSSPFMFSSQLATMQAEPGLTLPTPTPSLYSQATSVSELEEDSKIARLRQWVPQLRLTSESTANTNRVILSHWPFALADPAKYSYEEAKKAWAVANTDEEDARSSRKEKARRRRRTEDFVKAVEPAVSRRLTLTSGSQPAAVGIMFSSQPTNDVSMTQPDRGVFGSRTVQPTKKKKKKQRTAGFK</sequence>
<feature type="compositionally biased region" description="Polar residues" evidence="1">
    <location>
        <begin position="950"/>
        <end position="959"/>
    </location>
</feature>
<reference evidence="6" key="1">
    <citation type="submission" date="2016-03" db="EMBL/GenBank/DDBJ databases">
        <authorList>
            <person name="Guldener U."/>
        </authorList>
    </citation>
    <scope>NUCLEOTIDE SEQUENCE [LARGE SCALE GENOMIC DNA]</scope>
    <source>
        <strain evidence="6">04CH-RAC-A.6.1</strain>
    </source>
</reference>
<feature type="region of interest" description="Disordered" evidence="1">
    <location>
        <begin position="950"/>
        <end position="986"/>
    </location>
</feature>
<dbReference type="InterPro" id="IPR048537">
    <property type="entry name" value="RRN6_HB"/>
</dbReference>
<dbReference type="PANTHER" id="PTHR28221:SF2">
    <property type="entry name" value="RNA POLYMERASE I-SPECIFIC TRANSCRIPTION INITIATION FACTOR RRN6"/>
    <property type="match status" value="1"/>
</dbReference>
<dbReference type="GO" id="GO:0070860">
    <property type="term" value="C:RNA polymerase I core factor complex"/>
    <property type="evidence" value="ECO:0007669"/>
    <property type="project" value="TreeGrafter"/>
</dbReference>
<dbReference type="GO" id="GO:0042790">
    <property type="term" value="P:nucleolar large rRNA transcription by RNA polymerase I"/>
    <property type="evidence" value="ECO:0007669"/>
    <property type="project" value="TreeGrafter"/>
</dbReference>
<dbReference type="InterPro" id="IPR048535">
    <property type="entry name" value="RRN6_beta-prop"/>
</dbReference>
<dbReference type="InterPro" id="IPR036322">
    <property type="entry name" value="WD40_repeat_dom_sf"/>
</dbReference>
<feature type="domain" description="RRN6 beta-propeller" evidence="2">
    <location>
        <begin position="103"/>
        <end position="457"/>
    </location>
</feature>
<dbReference type="AlphaFoldDB" id="A0A1E1KRL9"/>
<keyword evidence="6" id="KW-1185">Reference proteome</keyword>
<organism evidence="5 6">
    <name type="scientific">Rhynchosporium agropyri</name>
    <dbReference type="NCBI Taxonomy" id="914238"/>
    <lineage>
        <taxon>Eukaryota</taxon>
        <taxon>Fungi</taxon>
        <taxon>Dikarya</taxon>
        <taxon>Ascomycota</taxon>
        <taxon>Pezizomycotina</taxon>
        <taxon>Leotiomycetes</taxon>
        <taxon>Helotiales</taxon>
        <taxon>Ploettnerulaceae</taxon>
        <taxon>Rhynchosporium</taxon>
    </lineage>
</organism>
<dbReference type="OrthoDB" id="4090074at2759"/>
<feature type="domain" description="RRN6 K-rich C-terminal" evidence="3">
    <location>
        <begin position="870"/>
        <end position="985"/>
    </location>
</feature>
<dbReference type="Proteomes" id="UP000178912">
    <property type="component" value="Unassembled WGS sequence"/>
</dbReference>
<evidence type="ECO:0000313" key="6">
    <source>
        <dbReference type="Proteomes" id="UP000178912"/>
    </source>
</evidence>
<protein>
    <recommendedName>
        <fullName evidence="7">RNA polymerase I-specific transcription initiation factor RRN6</fullName>
    </recommendedName>
</protein>
<feature type="compositionally biased region" description="Basic residues" evidence="1">
    <location>
        <begin position="973"/>
        <end position="986"/>
    </location>
</feature>
<accession>A0A1E1KRL9</accession>
<name>A0A1E1KRL9_9HELO</name>
<dbReference type="GO" id="GO:0001179">
    <property type="term" value="F:RNA polymerase I general transcription initiation factor binding"/>
    <property type="evidence" value="ECO:0007669"/>
    <property type="project" value="TreeGrafter"/>
</dbReference>
<dbReference type="SUPFAM" id="SSF50978">
    <property type="entry name" value="WD40 repeat-like"/>
    <property type="match status" value="1"/>
</dbReference>
<feature type="domain" description="RRN6 helical bundle" evidence="4">
    <location>
        <begin position="560"/>
        <end position="764"/>
    </location>
</feature>
<evidence type="ECO:0008006" key="7">
    <source>
        <dbReference type="Google" id="ProtNLM"/>
    </source>
</evidence>